<dbReference type="SUPFAM" id="SSF55620">
    <property type="entry name" value="Tetrahydrobiopterin biosynthesis enzymes-like"/>
    <property type="match status" value="1"/>
</dbReference>
<evidence type="ECO:0000256" key="5">
    <source>
        <dbReference type="ARBA" id="ARBA00023239"/>
    </source>
</evidence>
<feature type="domain" description="Dihydroneopterin aldolase/epimerase" evidence="7">
    <location>
        <begin position="9"/>
        <end position="118"/>
    </location>
</feature>
<name>A0ABX0SC12_9ACTN</name>
<keyword evidence="9" id="KW-1185">Reference proteome</keyword>
<evidence type="ECO:0000259" key="7">
    <source>
        <dbReference type="SMART" id="SM00905"/>
    </source>
</evidence>
<gene>
    <name evidence="8" type="ORF">FB473_000215</name>
</gene>
<comment type="caution">
    <text evidence="8">The sequence shown here is derived from an EMBL/GenBank/DDBJ whole genome shotgun (WGS) entry which is preliminary data.</text>
</comment>
<dbReference type="InterPro" id="IPR006157">
    <property type="entry name" value="FolB_dom"/>
</dbReference>
<dbReference type="SMART" id="SM00905">
    <property type="entry name" value="FolB"/>
    <property type="match status" value="1"/>
</dbReference>
<evidence type="ECO:0000256" key="1">
    <source>
        <dbReference type="ARBA" id="ARBA00001353"/>
    </source>
</evidence>
<evidence type="ECO:0000256" key="2">
    <source>
        <dbReference type="ARBA" id="ARBA00005013"/>
    </source>
</evidence>
<evidence type="ECO:0000313" key="9">
    <source>
        <dbReference type="Proteomes" id="UP000749311"/>
    </source>
</evidence>
<accession>A0ABX0SC12</accession>
<sequence length="122" mass="13089">MGDGTMGTIRLLGLEAIGRHGVLPSEREQGQPFVVDVSVEVPMPVDDDLGQTVDYSALATEVVGIVEGRPVDLIETLAAMIADRVLEDSRIRTVEVTVHKPAAPIAADFRDVSVTISRSNHE</sequence>
<dbReference type="Pfam" id="PF02152">
    <property type="entry name" value="FolB"/>
    <property type="match status" value="1"/>
</dbReference>
<proteinExistence type="inferred from homology"/>
<dbReference type="PANTHER" id="PTHR42844:SF1">
    <property type="entry name" value="DIHYDRONEOPTERIN ALDOLASE 1-RELATED"/>
    <property type="match status" value="1"/>
</dbReference>
<dbReference type="EC" id="4.1.2.25" evidence="6"/>
<dbReference type="GO" id="GO:0004150">
    <property type="term" value="F:dihydroneopterin aldolase activity"/>
    <property type="evidence" value="ECO:0007669"/>
    <property type="project" value="UniProtKB-EC"/>
</dbReference>
<dbReference type="CDD" id="cd00534">
    <property type="entry name" value="DHNA_DHNTPE"/>
    <property type="match status" value="1"/>
</dbReference>
<evidence type="ECO:0000256" key="4">
    <source>
        <dbReference type="ARBA" id="ARBA00022909"/>
    </source>
</evidence>
<dbReference type="NCBIfam" id="TIGR00526">
    <property type="entry name" value="folB_dom"/>
    <property type="match status" value="1"/>
</dbReference>
<evidence type="ECO:0000256" key="6">
    <source>
        <dbReference type="RuleBase" id="RU362079"/>
    </source>
</evidence>
<protein>
    <recommendedName>
        <fullName evidence="6">7,8-dihydroneopterin aldolase</fullName>
        <ecNumber evidence="6">4.1.2.25</ecNumber>
    </recommendedName>
</protein>
<keyword evidence="5 6" id="KW-0456">Lyase</keyword>
<organism evidence="8 9">
    <name type="scientific">Brooklawnia cerclae</name>
    <dbReference type="NCBI Taxonomy" id="349934"/>
    <lineage>
        <taxon>Bacteria</taxon>
        <taxon>Bacillati</taxon>
        <taxon>Actinomycetota</taxon>
        <taxon>Actinomycetes</taxon>
        <taxon>Propionibacteriales</taxon>
        <taxon>Propionibacteriaceae</taxon>
        <taxon>Brooklawnia</taxon>
    </lineage>
</organism>
<dbReference type="NCBIfam" id="TIGR00525">
    <property type="entry name" value="folB"/>
    <property type="match status" value="1"/>
</dbReference>
<comment type="similarity">
    <text evidence="3 6">Belongs to the DHNA family.</text>
</comment>
<dbReference type="Proteomes" id="UP000749311">
    <property type="component" value="Unassembled WGS sequence"/>
</dbReference>
<comment type="function">
    <text evidence="6">Catalyzes the conversion of 7,8-dihydroneopterin to 6-hydroxymethyl-7,8-dihydropterin.</text>
</comment>
<dbReference type="RefSeq" id="WP_243863444.1">
    <property type="nucleotide sequence ID" value="NZ_BAAAOO010000012.1"/>
</dbReference>
<keyword evidence="4 6" id="KW-0289">Folate biosynthesis</keyword>
<evidence type="ECO:0000256" key="3">
    <source>
        <dbReference type="ARBA" id="ARBA00005708"/>
    </source>
</evidence>
<reference evidence="8 9" key="1">
    <citation type="submission" date="2020-02" db="EMBL/GenBank/DDBJ databases">
        <title>Sequencing the genomes of 1000 actinobacteria strains.</title>
        <authorList>
            <person name="Klenk H.-P."/>
        </authorList>
    </citation>
    <scope>NUCLEOTIDE SEQUENCE [LARGE SCALE GENOMIC DNA]</scope>
    <source>
        <strain evidence="8 9">DSM 19609</strain>
    </source>
</reference>
<dbReference type="EMBL" id="JAAMOZ010000001">
    <property type="protein sequence ID" value="NIH55570.1"/>
    <property type="molecule type" value="Genomic_DNA"/>
</dbReference>
<comment type="catalytic activity">
    <reaction evidence="1 6">
        <text>7,8-dihydroneopterin = 6-hydroxymethyl-7,8-dihydropterin + glycolaldehyde</text>
        <dbReference type="Rhea" id="RHEA:10540"/>
        <dbReference type="ChEBI" id="CHEBI:17001"/>
        <dbReference type="ChEBI" id="CHEBI:17071"/>
        <dbReference type="ChEBI" id="CHEBI:44841"/>
        <dbReference type="EC" id="4.1.2.25"/>
    </reaction>
</comment>
<comment type="pathway">
    <text evidence="2 6">Cofactor biosynthesis; tetrahydrofolate biosynthesis; 2-amino-4-hydroxy-6-hydroxymethyl-7,8-dihydropteridine diphosphate from 7,8-dihydroneopterin triphosphate: step 3/4.</text>
</comment>
<dbReference type="Gene3D" id="3.30.1130.10">
    <property type="match status" value="1"/>
</dbReference>
<dbReference type="InterPro" id="IPR043133">
    <property type="entry name" value="GTP-CH-I_C/QueF"/>
</dbReference>
<dbReference type="PANTHER" id="PTHR42844">
    <property type="entry name" value="DIHYDRONEOPTERIN ALDOLASE 1-RELATED"/>
    <property type="match status" value="1"/>
</dbReference>
<evidence type="ECO:0000313" key="8">
    <source>
        <dbReference type="EMBL" id="NIH55570.1"/>
    </source>
</evidence>
<dbReference type="InterPro" id="IPR006156">
    <property type="entry name" value="Dihydroneopterin_aldolase"/>
</dbReference>